<dbReference type="EnsemblMetazoa" id="XM_038205346.1">
    <property type="protein sequence ID" value="XP_038061274.1"/>
    <property type="gene ID" value="LOC119732000"/>
</dbReference>
<dbReference type="SUPFAM" id="SSF47862">
    <property type="entry name" value="Saposin"/>
    <property type="match status" value="1"/>
</dbReference>
<keyword evidence="5" id="KW-1185">Reference proteome</keyword>
<evidence type="ECO:0000256" key="2">
    <source>
        <dbReference type="SAM" id="SignalP"/>
    </source>
</evidence>
<dbReference type="Gene3D" id="1.10.225.10">
    <property type="entry name" value="Saposin-like"/>
    <property type="match status" value="1"/>
</dbReference>
<proteinExistence type="predicted"/>
<feature type="chain" id="PRO_5036917995" description="Saposin B-type domain-containing protein" evidence="2">
    <location>
        <begin position="23"/>
        <end position="161"/>
    </location>
</feature>
<keyword evidence="2" id="KW-0732">Signal</keyword>
<evidence type="ECO:0000256" key="1">
    <source>
        <dbReference type="ARBA" id="ARBA00023157"/>
    </source>
</evidence>
<dbReference type="AlphaFoldDB" id="A0A914AD53"/>
<feature type="signal peptide" evidence="2">
    <location>
        <begin position="1"/>
        <end position="22"/>
    </location>
</feature>
<sequence length="161" mass="17581">MAVGYYCLVGVLLLSALVSGQGDVPVAGQEELPVQNGFYPEFPEMIPPMLGGMAQNPYLCKACEAFIEFLKNATENKQLLDDVVTLLLPLCDWAPYQYHNACIAYVQAIPGLVKMYADMYLNPQTDCAAVCAASRMGYDPNAVPMMMNNLAKMMQGKKPIG</sequence>
<accession>A0A914AD53</accession>
<keyword evidence="1" id="KW-1015">Disulfide bond</keyword>
<dbReference type="OrthoDB" id="10664001at2759"/>
<evidence type="ECO:0000313" key="4">
    <source>
        <dbReference type="EnsemblMetazoa" id="XP_038061274.1"/>
    </source>
</evidence>
<organism evidence="4 5">
    <name type="scientific">Patiria miniata</name>
    <name type="common">Bat star</name>
    <name type="synonym">Asterina miniata</name>
    <dbReference type="NCBI Taxonomy" id="46514"/>
    <lineage>
        <taxon>Eukaryota</taxon>
        <taxon>Metazoa</taxon>
        <taxon>Echinodermata</taxon>
        <taxon>Eleutherozoa</taxon>
        <taxon>Asterozoa</taxon>
        <taxon>Asteroidea</taxon>
        <taxon>Valvatacea</taxon>
        <taxon>Valvatida</taxon>
        <taxon>Asterinidae</taxon>
        <taxon>Patiria</taxon>
    </lineage>
</organism>
<dbReference type="RefSeq" id="XP_038061274.1">
    <property type="nucleotide sequence ID" value="XM_038205346.1"/>
</dbReference>
<dbReference type="Proteomes" id="UP000887568">
    <property type="component" value="Unplaced"/>
</dbReference>
<feature type="domain" description="Saposin B-type" evidence="3">
    <location>
        <begin position="56"/>
        <end position="137"/>
    </location>
</feature>
<name>A0A914AD53_PATMI</name>
<evidence type="ECO:0000259" key="3">
    <source>
        <dbReference type="PROSITE" id="PS50015"/>
    </source>
</evidence>
<dbReference type="PROSITE" id="PS50015">
    <property type="entry name" value="SAP_B"/>
    <property type="match status" value="1"/>
</dbReference>
<evidence type="ECO:0000313" key="5">
    <source>
        <dbReference type="Proteomes" id="UP000887568"/>
    </source>
</evidence>
<dbReference type="OMA" id="LLTVCEW"/>
<dbReference type="GeneID" id="119732000"/>
<protein>
    <recommendedName>
        <fullName evidence="3">Saposin B-type domain-containing protein</fullName>
    </recommendedName>
</protein>
<dbReference type="InterPro" id="IPR008139">
    <property type="entry name" value="SaposinB_dom"/>
</dbReference>
<reference evidence="4" key="1">
    <citation type="submission" date="2022-11" db="UniProtKB">
        <authorList>
            <consortium name="EnsemblMetazoa"/>
        </authorList>
    </citation>
    <scope>IDENTIFICATION</scope>
</reference>
<dbReference type="InterPro" id="IPR011001">
    <property type="entry name" value="Saposin-like"/>
</dbReference>